<evidence type="ECO:0000256" key="6">
    <source>
        <dbReference type="ARBA" id="ARBA00023136"/>
    </source>
</evidence>
<dbReference type="SUPFAM" id="SSF69318">
    <property type="entry name" value="Integrin alpha N-terminal domain"/>
    <property type="match status" value="1"/>
</dbReference>
<dbReference type="OrthoDB" id="10022113at2759"/>
<sequence length="658" mass="71664">MVAAVTRRKWRYPDSGLYKVDHVGLDDIVGLVVAFGDFNSDKSTDIFVLSPTQTALDIYVWNTAPAGFSKLESTHIDFTQTTLSEDPPIIVTAVVPGDFNYDGQLDVLIMGRVDPDGDPDGHLYMKVYLGDGQNGFEATPVILPPAAQAQPIPLDLTGDMTTDLLGISAADGTLKVWKNTSRSKAAVPLFELHDVPTMDGAHTMCQPSSPHASAWVDLNGDCRADLFITCAETKSGAPQFQIWLGTHNQGLAFAREGTLPVGTGQISFADMDGDGTLDMVFAACADSDGSECAIHLVYNQQMPLCPQSKREPCRSMDQLCQADDSFQLDPSLSPTSGAHVVVPVHDLLPEESVVLADTNFRGQHPLRLQLGDINYDGFADVMLTTKTSQGQYALRLLQSVPCESGTCDASALATGRRTFAVIKDGVGALKPVPGLQIGTFFDLDDDGTLDVIRLTAATDTSHQWSTQVLFNNFFSDAFFAKTLMLNGVCLKWCTPGLDDGSIRAKPYGVNYPGASIKYSIVDTVGQKRVFQLAQLGQSNYMARQTPYNLFGLGRTNNYIEELFVGSTYNQTTAYRSWQGIIPNSQLMISPYQGDGTDTDSWNIELYINPSSSALGVLVVLLITIAVLAVTVLVFNWFEKRQDKREKDRALHVINFDAL</sequence>
<dbReference type="Gene3D" id="2.130.10.130">
    <property type="entry name" value="Integrin alpha, N-terminal"/>
    <property type="match status" value="1"/>
</dbReference>
<proteinExistence type="inferred from homology"/>
<keyword evidence="3 8" id="KW-0812">Transmembrane</keyword>
<feature type="transmembrane region" description="Helical" evidence="8">
    <location>
        <begin position="613"/>
        <end position="637"/>
    </location>
</feature>
<dbReference type="InterPro" id="IPR013517">
    <property type="entry name" value="FG-GAP"/>
</dbReference>
<protein>
    <recommendedName>
        <fullName evidence="9">T-cell immunomodulatory protein TIP C2 domain-containing protein</fullName>
    </recommendedName>
</protein>
<comment type="similarity">
    <text evidence="2">Belongs to the TIP family.</text>
</comment>
<reference evidence="10" key="1">
    <citation type="submission" date="2022-07" db="EMBL/GenBank/DDBJ databases">
        <title>Phylogenomic reconstructions and comparative analyses of Kickxellomycotina fungi.</title>
        <authorList>
            <person name="Reynolds N.K."/>
            <person name="Stajich J.E."/>
            <person name="Barry K."/>
            <person name="Grigoriev I.V."/>
            <person name="Crous P."/>
            <person name="Smith M.E."/>
        </authorList>
    </citation>
    <scope>NUCLEOTIDE SEQUENCE</scope>
    <source>
        <strain evidence="10">RSA 567</strain>
    </source>
</reference>
<evidence type="ECO:0000256" key="5">
    <source>
        <dbReference type="ARBA" id="ARBA00022989"/>
    </source>
</evidence>
<accession>A0A9W8B358</accession>
<keyword evidence="5 8" id="KW-1133">Transmembrane helix</keyword>
<evidence type="ECO:0000256" key="4">
    <source>
        <dbReference type="ARBA" id="ARBA00022729"/>
    </source>
</evidence>
<dbReference type="InterPro" id="IPR024881">
    <property type="entry name" value="Tip"/>
</dbReference>
<evidence type="ECO:0000256" key="7">
    <source>
        <dbReference type="ARBA" id="ARBA00023180"/>
    </source>
</evidence>
<comment type="subcellular location">
    <subcellularLocation>
        <location evidence="1">Membrane</location>
        <topology evidence="1">Single-pass type I membrane protein</topology>
    </subcellularLocation>
</comment>
<dbReference type="AlphaFoldDB" id="A0A9W8B358"/>
<comment type="caution">
    <text evidence="10">The sequence shown here is derived from an EMBL/GenBank/DDBJ whole genome shotgun (WGS) entry which is preliminary data.</text>
</comment>
<dbReference type="PANTHER" id="PTHR13412">
    <property type="entry name" value="T-CELL IMMUNOMODULATORY PROTEIN HOMOLOG"/>
    <property type="match status" value="1"/>
</dbReference>
<dbReference type="GO" id="GO:0005886">
    <property type="term" value="C:plasma membrane"/>
    <property type="evidence" value="ECO:0007669"/>
    <property type="project" value="TreeGrafter"/>
</dbReference>
<keyword evidence="6 8" id="KW-0472">Membrane</keyword>
<keyword evidence="11" id="KW-1185">Reference proteome</keyword>
<dbReference type="Pfam" id="PF13517">
    <property type="entry name" value="FG-GAP_3"/>
    <property type="match status" value="2"/>
</dbReference>
<evidence type="ECO:0000313" key="10">
    <source>
        <dbReference type="EMBL" id="KAJ1975956.1"/>
    </source>
</evidence>
<keyword evidence="4" id="KW-0732">Signal</keyword>
<dbReference type="Proteomes" id="UP001151582">
    <property type="component" value="Unassembled WGS sequence"/>
</dbReference>
<dbReference type="InterPro" id="IPR057089">
    <property type="entry name" value="C2_TIP"/>
</dbReference>
<evidence type="ECO:0000256" key="8">
    <source>
        <dbReference type="SAM" id="Phobius"/>
    </source>
</evidence>
<keyword evidence="7" id="KW-0325">Glycoprotein</keyword>
<evidence type="ECO:0000256" key="1">
    <source>
        <dbReference type="ARBA" id="ARBA00004479"/>
    </source>
</evidence>
<organism evidence="10 11">
    <name type="scientific">Dimargaris verticillata</name>
    <dbReference type="NCBI Taxonomy" id="2761393"/>
    <lineage>
        <taxon>Eukaryota</taxon>
        <taxon>Fungi</taxon>
        <taxon>Fungi incertae sedis</taxon>
        <taxon>Zoopagomycota</taxon>
        <taxon>Kickxellomycotina</taxon>
        <taxon>Dimargaritomycetes</taxon>
        <taxon>Dimargaritales</taxon>
        <taxon>Dimargaritaceae</taxon>
        <taxon>Dimargaris</taxon>
    </lineage>
</organism>
<evidence type="ECO:0000256" key="3">
    <source>
        <dbReference type="ARBA" id="ARBA00022692"/>
    </source>
</evidence>
<dbReference type="Pfam" id="PF23122">
    <property type="entry name" value="C2_ITFG1"/>
    <property type="match status" value="1"/>
</dbReference>
<name>A0A9W8B358_9FUNG</name>
<evidence type="ECO:0000313" key="11">
    <source>
        <dbReference type="Proteomes" id="UP001151582"/>
    </source>
</evidence>
<gene>
    <name evidence="10" type="ORF">H4R34_004150</name>
</gene>
<evidence type="ECO:0000256" key="2">
    <source>
        <dbReference type="ARBA" id="ARBA00006496"/>
    </source>
</evidence>
<dbReference type="EMBL" id="JANBQB010000476">
    <property type="protein sequence ID" value="KAJ1975956.1"/>
    <property type="molecule type" value="Genomic_DNA"/>
</dbReference>
<dbReference type="PANTHER" id="PTHR13412:SF0">
    <property type="entry name" value="T-CELL IMMUNOMODULATORY PROTEIN"/>
    <property type="match status" value="1"/>
</dbReference>
<dbReference type="InterPro" id="IPR028994">
    <property type="entry name" value="Integrin_alpha_N"/>
</dbReference>
<feature type="domain" description="T-cell immunomodulatory protein TIP C2" evidence="9">
    <location>
        <begin position="506"/>
        <end position="606"/>
    </location>
</feature>
<evidence type="ECO:0000259" key="9">
    <source>
        <dbReference type="Pfam" id="PF23122"/>
    </source>
</evidence>